<organism evidence="2 3">
    <name type="scientific">Cochliobolus sativus</name>
    <name type="common">Common root rot and spot blotch fungus</name>
    <name type="synonym">Bipolaris sorokiniana</name>
    <dbReference type="NCBI Taxonomy" id="45130"/>
    <lineage>
        <taxon>Eukaryota</taxon>
        <taxon>Fungi</taxon>
        <taxon>Dikarya</taxon>
        <taxon>Ascomycota</taxon>
        <taxon>Pezizomycotina</taxon>
        <taxon>Dothideomycetes</taxon>
        <taxon>Pleosporomycetidae</taxon>
        <taxon>Pleosporales</taxon>
        <taxon>Pleosporineae</taxon>
        <taxon>Pleosporaceae</taxon>
        <taxon>Bipolaris</taxon>
    </lineage>
</organism>
<dbReference type="EMBL" id="WNKQ01000017">
    <property type="protein sequence ID" value="KAF5845898.1"/>
    <property type="molecule type" value="Genomic_DNA"/>
</dbReference>
<reference evidence="2" key="1">
    <citation type="submission" date="2019-11" db="EMBL/GenBank/DDBJ databases">
        <title>Bipolaris sorokiniana Genome sequencing.</title>
        <authorList>
            <person name="Wang H."/>
        </authorList>
    </citation>
    <scope>NUCLEOTIDE SEQUENCE</scope>
</reference>
<sequence length="348" mass="38716">MISVGILDGAGATEARRHGPRYRLLTLIVAVCIAVFTGSYISHGVHNQQLSDVQQRSVLDGPLKFNDLPISLPQEYVSPELVSRAASQELWDRKVLSGKRTALWCMMNSDNVQAGTVTRETLKNTGWRELDQVPEQLSNDWHESLGAADGLTNTANEFPSQWDHEELWTDDQDRPSDAVMGNIVNGEDGYIIAGTNYGPLVSKPTDVPVWMLPDTKWTDIVAVQWNQYVAGSNIKRIYRSNVVYAESRDLMETALEKVGKSGDLADLPLWPGIDFTPGKNPTKTPMKPATEAFMGLLGSSHAAGPAYLFIQYRAVFGKKRINKIKLWKADKEAQEPIVNMLVYAEEVR</sequence>
<accession>A0A8H6DS79</accession>
<keyword evidence="1" id="KW-0472">Membrane</keyword>
<protein>
    <submittedName>
        <fullName evidence="2">Uncharacterized protein</fullName>
    </submittedName>
</protein>
<evidence type="ECO:0000256" key="1">
    <source>
        <dbReference type="SAM" id="Phobius"/>
    </source>
</evidence>
<proteinExistence type="predicted"/>
<evidence type="ECO:0000313" key="2">
    <source>
        <dbReference type="EMBL" id="KAF5845898.1"/>
    </source>
</evidence>
<keyword evidence="1" id="KW-1133">Transmembrane helix</keyword>
<gene>
    <name evidence="2" type="ORF">GGP41_008374</name>
</gene>
<dbReference type="AlphaFoldDB" id="A0A8H6DS79"/>
<comment type="caution">
    <text evidence="2">The sequence shown here is derived from an EMBL/GenBank/DDBJ whole genome shotgun (WGS) entry which is preliminary data.</text>
</comment>
<keyword evidence="1" id="KW-0812">Transmembrane</keyword>
<evidence type="ECO:0000313" key="3">
    <source>
        <dbReference type="Proteomes" id="UP000624244"/>
    </source>
</evidence>
<name>A0A8H6DS79_COCSA</name>
<feature type="transmembrane region" description="Helical" evidence="1">
    <location>
        <begin position="24"/>
        <end position="41"/>
    </location>
</feature>
<dbReference type="Proteomes" id="UP000624244">
    <property type="component" value="Unassembled WGS sequence"/>
</dbReference>